<comment type="caution">
    <text evidence="1">The sequence shown here is derived from an EMBL/GenBank/DDBJ whole genome shotgun (WGS) entry which is preliminary data.</text>
</comment>
<dbReference type="EMBL" id="JAHQIW010006963">
    <property type="protein sequence ID" value="KAJ1371325.1"/>
    <property type="molecule type" value="Genomic_DNA"/>
</dbReference>
<gene>
    <name evidence="1" type="ORF">KIN20_033260</name>
</gene>
<evidence type="ECO:0000313" key="1">
    <source>
        <dbReference type="EMBL" id="KAJ1371325.1"/>
    </source>
</evidence>
<sequence length="53" mass="5864">MEVEGDEKAELIAVALDHGEDVRADYTADDHGDTVVIRDRMSFHHKLIVLSGS</sequence>
<dbReference type="Proteomes" id="UP001196413">
    <property type="component" value="Unassembled WGS sequence"/>
</dbReference>
<accession>A0AAD5R8B4</accession>
<reference evidence="1" key="1">
    <citation type="submission" date="2021-06" db="EMBL/GenBank/DDBJ databases">
        <title>Parelaphostrongylus tenuis whole genome reference sequence.</title>
        <authorList>
            <person name="Garwood T.J."/>
            <person name="Larsen P.A."/>
            <person name="Fountain-Jones N.M."/>
            <person name="Garbe J.R."/>
            <person name="Macchietto M.G."/>
            <person name="Kania S.A."/>
            <person name="Gerhold R.W."/>
            <person name="Richards J.E."/>
            <person name="Wolf T.M."/>
        </authorList>
    </citation>
    <scope>NUCLEOTIDE SEQUENCE</scope>
    <source>
        <strain evidence="1">MNPRO001-30</strain>
        <tissue evidence="1">Meninges</tissue>
    </source>
</reference>
<dbReference type="AlphaFoldDB" id="A0AAD5R8B4"/>
<organism evidence="1 2">
    <name type="scientific">Parelaphostrongylus tenuis</name>
    <name type="common">Meningeal worm</name>
    <dbReference type="NCBI Taxonomy" id="148309"/>
    <lineage>
        <taxon>Eukaryota</taxon>
        <taxon>Metazoa</taxon>
        <taxon>Ecdysozoa</taxon>
        <taxon>Nematoda</taxon>
        <taxon>Chromadorea</taxon>
        <taxon>Rhabditida</taxon>
        <taxon>Rhabditina</taxon>
        <taxon>Rhabditomorpha</taxon>
        <taxon>Strongyloidea</taxon>
        <taxon>Metastrongylidae</taxon>
        <taxon>Parelaphostrongylus</taxon>
    </lineage>
</organism>
<proteinExistence type="predicted"/>
<keyword evidence="2" id="KW-1185">Reference proteome</keyword>
<protein>
    <submittedName>
        <fullName evidence="1">Uncharacterized protein</fullName>
    </submittedName>
</protein>
<name>A0AAD5R8B4_PARTN</name>
<evidence type="ECO:0000313" key="2">
    <source>
        <dbReference type="Proteomes" id="UP001196413"/>
    </source>
</evidence>